<feature type="region of interest" description="Disordered" evidence="1">
    <location>
        <begin position="208"/>
        <end position="227"/>
    </location>
</feature>
<evidence type="ECO:0000256" key="1">
    <source>
        <dbReference type="SAM" id="MobiDB-lite"/>
    </source>
</evidence>
<sequence>MASIPVFNSVELYPDFRPNEEKCEVEWRRGSWGFTIYRAVPGQEHDVRFAEGVRRLGEWMRWVILVRRYTEPDMNTWPRCPELMPQPHEHDRWDDVAARLWNEVVEHYPNADQVDSTELGEEDFAPVGEAFLSWVDQLGIDTTRLNARYDFCLIIDETVLQMLEGLPAETPPLEAPKLGPRPPPPSLGPEEDIRREKAAHRARLAAKRAEAIAPPAPPPSKSDQDRAKDLCRETWVWILDRETMEKYQEGEDIEFPPWARIRIRDMYAAWFDRAKGAVPDDWEQHIQEDRHPWDTIRWWVCSGARTANEVLRRYRAQAAAATTPEHRS</sequence>
<feature type="region of interest" description="Disordered" evidence="1">
    <location>
        <begin position="170"/>
        <end position="191"/>
    </location>
</feature>
<accession>A0ABR1QTI0</accession>
<dbReference type="GeneID" id="92069553"/>
<proteinExistence type="predicted"/>
<keyword evidence="3" id="KW-1185">Reference proteome</keyword>
<evidence type="ECO:0000313" key="3">
    <source>
        <dbReference type="Proteomes" id="UP001391051"/>
    </source>
</evidence>
<evidence type="ECO:0000313" key="2">
    <source>
        <dbReference type="EMBL" id="KAK7965992.1"/>
    </source>
</evidence>
<feature type="compositionally biased region" description="Pro residues" evidence="1">
    <location>
        <begin position="170"/>
        <end position="187"/>
    </location>
</feature>
<reference evidence="2 3" key="1">
    <citation type="submission" date="2023-01" db="EMBL/GenBank/DDBJ databases">
        <title>Analysis of 21 Apiospora genomes using comparative genomics revels a genus with tremendous synthesis potential of carbohydrate active enzymes and secondary metabolites.</title>
        <authorList>
            <person name="Sorensen T."/>
        </authorList>
    </citation>
    <scope>NUCLEOTIDE SEQUENCE [LARGE SCALE GENOMIC DNA]</scope>
    <source>
        <strain evidence="2 3">CBS 24483</strain>
    </source>
</reference>
<dbReference type="Proteomes" id="UP001391051">
    <property type="component" value="Unassembled WGS sequence"/>
</dbReference>
<name>A0ABR1QTI0_9PEZI</name>
<dbReference type="EMBL" id="JAQQWE010000001">
    <property type="protein sequence ID" value="KAK7965992.1"/>
    <property type="molecule type" value="Genomic_DNA"/>
</dbReference>
<dbReference type="RefSeq" id="XP_066705384.1">
    <property type="nucleotide sequence ID" value="XM_066836491.1"/>
</dbReference>
<organism evidence="2 3">
    <name type="scientific">Apiospora aurea</name>
    <dbReference type="NCBI Taxonomy" id="335848"/>
    <lineage>
        <taxon>Eukaryota</taxon>
        <taxon>Fungi</taxon>
        <taxon>Dikarya</taxon>
        <taxon>Ascomycota</taxon>
        <taxon>Pezizomycotina</taxon>
        <taxon>Sordariomycetes</taxon>
        <taxon>Xylariomycetidae</taxon>
        <taxon>Amphisphaeriales</taxon>
        <taxon>Apiosporaceae</taxon>
        <taxon>Apiospora</taxon>
    </lineage>
</organism>
<gene>
    <name evidence="2" type="ORF">PG986_000269</name>
</gene>
<protein>
    <submittedName>
        <fullName evidence="2">Uncharacterized protein</fullName>
    </submittedName>
</protein>
<comment type="caution">
    <text evidence="2">The sequence shown here is derived from an EMBL/GenBank/DDBJ whole genome shotgun (WGS) entry which is preliminary data.</text>
</comment>